<reference evidence="1 2" key="1">
    <citation type="submission" date="2016-04" db="EMBL/GenBank/DDBJ databases">
        <authorList>
            <person name="Evans L.H."/>
            <person name="Alamgir A."/>
            <person name="Owens N."/>
            <person name="Weber N.D."/>
            <person name="Virtaneva K."/>
            <person name="Barbian K."/>
            <person name="Babar A."/>
            <person name="Rosenke K."/>
        </authorList>
    </citation>
    <scope>NUCLEOTIDE SEQUENCE [LARGE SCALE GENOMIC DNA]</scope>
    <source>
        <strain evidence="1 2">PMB02</strain>
    </source>
</reference>
<dbReference type="EMBL" id="LWHQ01000006">
    <property type="protein sequence ID" value="OAS27270.1"/>
    <property type="molecule type" value="Genomic_DNA"/>
</dbReference>
<evidence type="ECO:0008006" key="3">
    <source>
        <dbReference type="Google" id="ProtNLM"/>
    </source>
</evidence>
<evidence type="ECO:0000313" key="2">
    <source>
        <dbReference type="Proteomes" id="UP000078316"/>
    </source>
</evidence>
<accession>A0A179SJS3</accession>
<dbReference type="Pfam" id="PF21716">
    <property type="entry name" value="dnstrm_HI1420"/>
    <property type="match status" value="1"/>
</dbReference>
<name>A0A179SJS3_9HYPH</name>
<comment type="caution">
    <text evidence="1">The sequence shown here is derived from an EMBL/GenBank/DDBJ whole genome shotgun (WGS) entry which is preliminary data.</text>
</comment>
<evidence type="ECO:0000313" key="1">
    <source>
        <dbReference type="EMBL" id="OAS27270.1"/>
    </source>
</evidence>
<proteinExistence type="predicted"/>
<dbReference type="STRING" id="427683.A5481_02270"/>
<gene>
    <name evidence="1" type="ORF">A5481_02270</name>
</gene>
<organism evidence="1 2">
    <name type="scientific">Methylobacterium platani</name>
    <dbReference type="NCBI Taxonomy" id="427683"/>
    <lineage>
        <taxon>Bacteria</taxon>
        <taxon>Pseudomonadati</taxon>
        <taxon>Pseudomonadota</taxon>
        <taxon>Alphaproteobacteria</taxon>
        <taxon>Hyphomicrobiales</taxon>
        <taxon>Methylobacteriaceae</taxon>
        <taxon>Methylobacterium</taxon>
    </lineage>
</organism>
<dbReference type="Proteomes" id="UP000078316">
    <property type="component" value="Unassembled WGS sequence"/>
</dbReference>
<sequence length="90" mass="9584">MSMMTTMTDILLTPYDTADYLDSPERIAAYLEAVLAEDDPALVAHAFEAVARARGLARGEVQAGASHLAAVMDLLHRLGLRMSVAPLGVS</sequence>
<protein>
    <recommendedName>
        <fullName evidence="3">Addiction module antidote protein</fullName>
    </recommendedName>
</protein>
<dbReference type="AlphaFoldDB" id="A0A179SJS3"/>
<dbReference type="InterPro" id="IPR014057">
    <property type="entry name" value="HI1420"/>
</dbReference>